<feature type="domain" description="ABC transporter" evidence="4">
    <location>
        <begin position="5"/>
        <end position="215"/>
    </location>
</feature>
<dbReference type="InterPro" id="IPR027417">
    <property type="entry name" value="P-loop_NTPase"/>
</dbReference>
<evidence type="ECO:0000256" key="1">
    <source>
        <dbReference type="ARBA" id="ARBA00022448"/>
    </source>
</evidence>
<dbReference type="PANTHER" id="PTHR42939">
    <property type="entry name" value="ABC TRANSPORTER ATP-BINDING PROTEIN ALBC-RELATED"/>
    <property type="match status" value="1"/>
</dbReference>
<dbReference type="InterPro" id="IPR051782">
    <property type="entry name" value="ABC_Transporter_VariousFunc"/>
</dbReference>
<dbReference type="PROSITE" id="PS50893">
    <property type="entry name" value="ABC_TRANSPORTER_2"/>
    <property type="match status" value="1"/>
</dbReference>
<dbReference type="Gene3D" id="3.40.50.300">
    <property type="entry name" value="P-loop containing nucleotide triphosphate hydrolases"/>
    <property type="match status" value="1"/>
</dbReference>
<dbReference type="SMART" id="SM00382">
    <property type="entry name" value="AAA"/>
    <property type="match status" value="1"/>
</dbReference>
<dbReference type="GO" id="GO:0005524">
    <property type="term" value="F:ATP binding"/>
    <property type="evidence" value="ECO:0007669"/>
    <property type="project" value="UniProtKB-KW"/>
</dbReference>
<evidence type="ECO:0000256" key="2">
    <source>
        <dbReference type="ARBA" id="ARBA00022741"/>
    </source>
</evidence>
<evidence type="ECO:0000256" key="3">
    <source>
        <dbReference type="ARBA" id="ARBA00022840"/>
    </source>
</evidence>
<dbReference type="EMBL" id="CP048852">
    <property type="protein sequence ID" value="QIW81782.1"/>
    <property type="molecule type" value="Genomic_DNA"/>
</dbReference>
<proteinExistence type="predicted"/>
<dbReference type="PANTHER" id="PTHR42939:SF1">
    <property type="entry name" value="ABC TRANSPORTER ATP-BINDING PROTEIN ALBC-RELATED"/>
    <property type="match status" value="1"/>
</dbReference>
<dbReference type="AlphaFoldDB" id="A0A6H0WMI5"/>
<name>A0A6H0WMI5_9BACI</name>
<dbReference type="Proteomes" id="UP000501914">
    <property type="component" value="Chromosome"/>
</dbReference>
<evidence type="ECO:0000313" key="6">
    <source>
        <dbReference type="Proteomes" id="UP000501914"/>
    </source>
</evidence>
<organism evidence="5 6">
    <name type="scientific">Bacillus tequilensis</name>
    <dbReference type="NCBI Taxonomy" id="227866"/>
    <lineage>
        <taxon>Bacteria</taxon>
        <taxon>Bacillati</taxon>
        <taxon>Bacillota</taxon>
        <taxon>Bacilli</taxon>
        <taxon>Bacillales</taxon>
        <taxon>Bacillaceae</taxon>
        <taxon>Bacillus</taxon>
    </lineage>
</organism>
<accession>A0A6H0WMI5</accession>
<keyword evidence="3 5" id="KW-0067">ATP-binding</keyword>
<evidence type="ECO:0000313" key="5">
    <source>
        <dbReference type="EMBL" id="QIW81782.1"/>
    </source>
</evidence>
<sequence>MTSYIECKNMVKKLKGNHVLDDISFSIKENEFVVLRGHNGSGKTMILRAIAGLLTLTKGEVSVNGLVIGKDIDFSEHTGLLIEYPSFIPVYSGFQNLKFLASIKKKVSEEEIKEVIRKVGLDPEDKRKVKRYSLGMKQRLGIAQAIMEKPKLLLLDEPTNALDKKGINLILDILKTEKENGTTIVVASHDDTLCENSVVDRIIDISEGKLEDADE</sequence>
<dbReference type="InterPro" id="IPR003593">
    <property type="entry name" value="AAA+_ATPase"/>
</dbReference>
<evidence type="ECO:0000259" key="4">
    <source>
        <dbReference type="PROSITE" id="PS50893"/>
    </source>
</evidence>
<dbReference type="SUPFAM" id="SSF52540">
    <property type="entry name" value="P-loop containing nucleoside triphosphate hydrolases"/>
    <property type="match status" value="1"/>
</dbReference>
<dbReference type="PROSITE" id="PS00211">
    <property type="entry name" value="ABC_TRANSPORTER_1"/>
    <property type="match status" value="1"/>
</dbReference>
<gene>
    <name evidence="5" type="ORF">G4P54_19320</name>
</gene>
<dbReference type="InterPro" id="IPR017871">
    <property type="entry name" value="ABC_transporter-like_CS"/>
</dbReference>
<dbReference type="KEGG" id="bteq:G4P54_19320"/>
<protein>
    <submittedName>
        <fullName evidence="5">ABC transporter ATP-binding protein</fullName>
    </submittedName>
</protein>
<keyword evidence="1" id="KW-0813">Transport</keyword>
<reference evidence="5 6" key="1">
    <citation type="submission" date="2020-02" db="EMBL/GenBank/DDBJ databases">
        <title>Genome sequencing, annotation and comparative genomic analysis of Bacillus tequilensis EA-CB0015, an effective biological control agent against Pseudocercospora fijiensis in banana plants.</title>
        <authorList>
            <person name="Cuellar-Gaviria T.Z."/>
            <person name="Ju K.-S."/>
            <person name="Villegas-Escobar V."/>
        </authorList>
    </citation>
    <scope>NUCLEOTIDE SEQUENCE [LARGE SCALE GENOMIC DNA]</scope>
    <source>
        <strain evidence="5 6">EA-CB0015</strain>
    </source>
</reference>
<keyword evidence="6" id="KW-1185">Reference proteome</keyword>
<dbReference type="Pfam" id="PF00005">
    <property type="entry name" value="ABC_tran"/>
    <property type="match status" value="1"/>
</dbReference>
<dbReference type="GO" id="GO:0016887">
    <property type="term" value="F:ATP hydrolysis activity"/>
    <property type="evidence" value="ECO:0007669"/>
    <property type="project" value="InterPro"/>
</dbReference>
<dbReference type="RefSeq" id="WP_167873571.1">
    <property type="nucleotide sequence ID" value="NZ_CP048852.1"/>
</dbReference>
<dbReference type="InterPro" id="IPR003439">
    <property type="entry name" value="ABC_transporter-like_ATP-bd"/>
</dbReference>
<keyword evidence="2" id="KW-0547">Nucleotide-binding</keyword>